<dbReference type="AlphaFoldDB" id="A0A2Z4IKN2"/>
<name>A0A2Z4IKN2_9BACT</name>
<evidence type="ECO:0000256" key="2">
    <source>
        <dbReference type="ARBA" id="ARBA00022448"/>
    </source>
</evidence>
<comment type="similarity">
    <text evidence="7">Belongs to the GntP permease family.</text>
</comment>
<feature type="transmembrane region" description="Helical" evidence="8">
    <location>
        <begin position="298"/>
        <end position="316"/>
    </location>
</feature>
<feature type="transmembrane region" description="Helical" evidence="8">
    <location>
        <begin position="377"/>
        <end position="400"/>
    </location>
</feature>
<feature type="transmembrane region" description="Helical" evidence="8">
    <location>
        <begin position="336"/>
        <end position="365"/>
    </location>
</feature>
<keyword evidence="10" id="KW-1185">Reference proteome</keyword>
<dbReference type="GO" id="GO:0015128">
    <property type="term" value="F:gluconate transmembrane transporter activity"/>
    <property type="evidence" value="ECO:0007669"/>
    <property type="project" value="InterPro"/>
</dbReference>
<evidence type="ECO:0000256" key="1">
    <source>
        <dbReference type="ARBA" id="ARBA00004651"/>
    </source>
</evidence>
<accession>A0A2Z4IKN2</accession>
<feature type="transmembrane region" description="Helical" evidence="8">
    <location>
        <begin position="254"/>
        <end position="278"/>
    </location>
</feature>
<evidence type="ECO:0000256" key="7">
    <source>
        <dbReference type="ARBA" id="ARBA00049663"/>
    </source>
</evidence>
<proteinExistence type="inferred from homology"/>
<keyword evidence="5 8" id="KW-1133">Transmembrane helix</keyword>
<dbReference type="KEGG" id="est:DN752_16100"/>
<evidence type="ECO:0000256" key="3">
    <source>
        <dbReference type="ARBA" id="ARBA00022475"/>
    </source>
</evidence>
<organism evidence="9 10">
    <name type="scientific">Echinicola strongylocentroti</name>
    <dbReference type="NCBI Taxonomy" id="1795355"/>
    <lineage>
        <taxon>Bacteria</taxon>
        <taxon>Pseudomonadati</taxon>
        <taxon>Bacteroidota</taxon>
        <taxon>Cytophagia</taxon>
        <taxon>Cytophagales</taxon>
        <taxon>Cyclobacteriaceae</taxon>
        <taxon>Echinicola</taxon>
    </lineage>
</organism>
<reference evidence="9 10" key="1">
    <citation type="submission" date="2018-06" db="EMBL/GenBank/DDBJ databases">
        <title>Echinicola strongylocentroti sp. nov., isolated from a sea urchin Strongylocentrotus intermedius.</title>
        <authorList>
            <person name="Bae S.S."/>
        </authorList>
    </citation>
    <scope>NUCLEOTIDE SEQUENCE [LARGE SCALE GENOMIC DNA]</scope>
    <source>
        <strain evidence="9 10">MEBiC08714</strain>
    </source>
</reference>
<protein>
    <submittedName>
        <fullName evidence="9">Gluconate transporter</fullName>
    </submittedName>
</protein>
<evidence type="ECO:0000256" key="4">
    <source>
        <dbReference type="ARBA" id="ARBA00022692"/>
    </source>
</evidence>
<sequence length="438" mass="46662">MTILFVLLSILLLVLLIVWAKLNPFLAFLITSIVAGLLLGIPPEQVAVSVQQGMGSLLGDLVIIITMGAMLGKLVAESGAAQRIADFLMRVFGKKYIHWAMMVTGLVVGIPLFYNVGFVLLVPLVFTVAHQYKLSAVYVGIPLLAALSVTHGFLPPHPSPAALVAQFDANMGMTLLYGMVIAIPTILVAGPWFARFLKDIPASPLKSFRASSKPEEELPGTLNSFLSALLPVVLLVGTTVMLMQTEEGSVFYGYIAFMADPGMVMLFSLLVATFTLGLHQGMKMKHLMDIYVDSVKDVAMIILIVAGAGALKQVLMDSGVSQVIADGLEGWNVHPLVLAWTITAVIRVCVGSATVAGLTTAGIIGPLIQDTGVDPNLVVLAIGAGSLMFSHFNDAGFWMYKEFFNVSIKDTIKSWSVMETIVAVVGLAGVMVLDGLIG</sequence>
<feature type="transmembrane region" description="Helical" evidence="8">
    <location>
        <begin position="136"/>
        <end position="154"/>
    </location>
</feature>
<keyword evidence="6 8" id="KW-0472">Membrane</keyword>
<gene>
    <name evidence="9" type="ORF">DN752_16100</name>
</gene>
<dbReference type="PANTHER" id="PTHR30354:SF22">
    <property type="entry name" value="HIGH-AFFINITY GLUCONATE TRANSPORTER"/>
    <property type="match status" value="1"/>
</dbReference>
<evidence type="ECO:0000256" key="8">
    <source>
        <dbReference type="SAM" id="Phobius"/>
    </source>
</evidence>
<dbReference type="EMBL" id="CP030041">
    <property type="protein sequence ID" value="AWW31524.1"/>
    <property type="molecule type" value="Genomic_DNA"/>
</dbReference>
<dbReference type="PANTHER" id="PTHR30354">
    <property type="entry name" value="GNT FAMILY GLUCONATE TRANSPORTER"/>
    <property type="match status" value="1"/>
</dbReference>
<comment type="subcellular location">
    <subcellularLocation>
        <location evidence="1">Cell membrane</location>
        <topology evidence="1">Multi-pass membrane protein</topology>
    </subcellularLocation>
</comment>
<dbReference type="NCBIfam" id="TIGR00791">
    <property type="entry name" value="gntP"/>
    <property type="match status" value="1"/>
</dbReference>
<dbReference type="GO" id="GO:0005886">
    <property type="term" value="C:plasma membrane"/>
    <property type="evidence" value="ECO:0007669"/>
    <property type="project" value="UniProtKB-SubCell"/>
</dbReference>
<feature type="transmembrane region" description="Helical" evidence="8">
    <location>
        <begin position="57"/>
        <end position="76"/>
    </location>
</feature>
<feature type="transmembrane region" description="Helical" evidence="8">
    <location>
        <begin position="420"/>
        <end position="437"/>
    </location>
</feature>
<keyword evidence="2" id="KW-0813">Transport</keyword>
<dbReference type="PIRSF" id="PIRSF002746">
    <property type="entry name" value="Gluconate_transporter"/>
    <property type="match status" value="1"/>
</dbReference>
<feature type="transmembrane region" description="Helical" evidence="8">
    <location>
        <begin position="218"/>
        <end position="242"/>
    </location>
</feature>
<dbReference type="Proteomes" id="UP000248688">
    <property type="component" value="Chromosome"/>
</dbReference>
<evidence type="ECO:0000313" key="9">
    <source>
        <dbReference type="EMBL" id="AWW31524.1"/>
    </source>
</evidence>
<keyword evidence="3" id="KW-1003">Cell membrane</keyword>
<feature type="transmembrane region" description="Helical" evidence="8">
    <location>
        <begin position="30"/>
        <end position="50"/>
    </location>
</feature>
<evidence type="ECO:0000313" key="10">
    <source>
        <dbReference type="Proteomes" id="UP000248688"/>
    </source>
</evidence>
<evidence type="ECO:0000256" key="5">
    <source>
        <dbReference type="ARBA" id="ARBA00022989"/>
    </source>
</evidence>
<feature type="transmembrane region" description="Helical" evidence="8">
    <location>
        <begin position="174"/>
        <end position="197"/>
    </location>
</feature>
<feature type="transmembrane region" description="Helical" evidence="8">
    <location>
        <begin position="96"/>
        <end position="129"/>
    </location>
</feature>
<evidence type="ECO:0000256" key="6">
    <source>
        <dbReference type="ARBA" id="ARBA00023136"/>
    </source>
</evidence>
<keyword evidence="4 8" id="KW-0812">Transmembrane</keyword>
<dbReference type="OrthoDB" id="9787129at2"/>
<dbReference type="Pfam" id="PF02447">
    <property type="entry name" value="GntP_permease"/>
    <property type="match status" value="1"/>
</dbReference>
<dbReference type="InterPro" id="IPR003474">
    <property type="entry name" value="Glcn_transporter"/>
</dbReference>
<dbReference type="RefSeq" id="WP_112784899.1">
    <property type="nucleotide sequence ID" value="NZ_CP030041.1"/>
</dbReference>